<sequence>MENTLYFKDMIHCDQNNYPKKVYKVEYSKMLIEILDSDHIQGRPFYFSSPHSRDDFIKQIKDHILRINYEELEQIQHYWKKNIK</sequence>
<reference evidence="1" key="2">
    <citation type="submission" date="2022-06" db="EMBL/GenBank/DDBJ databases">
        <title>Isolation of gut microbiota from human fecal samples.</title>
        <authorList>
            <person name="Pamer E.G."/>
            <person name="Barat B."/>
            <person name="Waligurski E."/>
            <person name="Medina S."/>
            <person name="Paddock L."/>
            <person name="Mostad J."/>
        </authorList>
    </citation>
    <scope>NUCLEOTIDE SEQUENCE</scope>
    <source>
        <strain evidence="1">DFI.6.24</strain>
    </source>
</reference>
<accession>A0A2T3G0X5</accession>
<evidence type="ECO:0000313" key="3">
    <source>
        <dbReference type="Proteomes" id="UP000240974"/>
    </source>
</evidence>
<dbReference type="Proteomes" id="UP000240974">
    <property type="component" value="Unassembled WGS sequence"/>
</dbReference>
<comment type="caution">
    <text evidence="2">The sequence shown here is derived from an EMBL/GenBank/DDBJ whole genome shotgun (WGS) entry which is preliminary data.</text>
</comment>
<dbReference type="EMBL" id="PYLQ01000008">
    <property type="protein sequence ID" value="PST41190.1"/>
    <property type="molecule type" value="Genomic_DNA"/>
</dbReference>
<dbReference type="RefSeq" id="WP_022002121.1">
    <property type="nucleotide sequence ID" value="NZ_AP031432.1"/>
</dbReference>
<dbReference type="AlphaFoldDB" id="A0A2T3G0X5"/>
<evidence type="ECO:0000313" key="1">
    <source>
        <dbReference type="EMBL" id="MCQ5063122.1"/>
    </source>
</evidence>
<organism evidence="2 3">
    <name type="scientific">Faecalibacillus intestinalis</name>
    <dbReference type="NCBI Taxonomy" id="1982626"/>
    <lineage>
        <taxon>Bacteria</taxon>
        <taxon>Bacillati</taxon>
        <taxon>Bacillota</taxon>
        <taxon>Erysipelotrichia</taxon>
        <taxon>Erysipelotrichales</taxon>
        <taxon>Coprobacillaceae</taxon>
        <taxon>Faecalibacillus</taxon>
    </lineage>
</organism>
<name>A0A2T3G0X5_9FIRM</name>
<dbReference type="Proteomes" id="UP001204814">
    <property type="component" value="Unassembled WGS sequence"/>
</dbReference>
<evidence type="ECO:0000313" key="2">
    <source>
        <dbReference type="EMBL" id="PST41190.1"/>
    </source>
</evidence>
<dbReference type="EMBL" id="JANGBO010000027">
    <property type="protein sequence ID" value="MCQ5063122.1"/>
    <property type="molecule type" value="Genomic_DNA"/>
</dbReference>
<gene>
    <name evidence="2" type="ORF">C7U54_07450</name>
    <name evidence="1" type="ORF">NE542_14990</name>
</gene>
<reference evidence="2 3" key="1">
    <citation type="journal article" date="2019" name="Int. J. Syst. Evol. Microbiol.">
        <title>Faecalibacillus intestinalis gen. nov., sp. nov. and Faecalibacillus faecis sp. nov., isolated from human faeces.</title>
        <authorList>
            <person name="Seo B."/>
            <person name="Jeon K."/>
            <person name="Baek I."/>
            <person name="Lee Y.M."/>
            <person name="Baek K."/>
            <person name="Ko G."/>
        </authorList>
    </citation>
    <scope>NUCLEOTIDE SEQUENCE [LARGE SCALE GENOMIC DNA]</scope>
    <source>
        <strain evidence="2 3">SNUG30099</strain>
    </source>
</reference>
<proteinExistence type="predicted"/>
<keyword evidence="3" id="KW-1185">Reference proteome</keyword>
<protein>
    <submittedName>
        <fullName evidence="2">Uncharacterized protein</fullName>
    </submittedName>
</protein>